<comment type="similarity">
    <text evidence="2 7">Belongs to the major facilitator superfamily. Sugar transporter (TC 2.A.1.1) family.</text>
</comment>
<feature type="transmembrane region" description="Helical" evidence="8">
    <location>
        <begin position="404"/>
        <end position="425"/>
    </location>
</feature>
<feature type="domain" description="Major facilitator superfamily (MFS) profile" evidence="9">
    <location>
        <begin position="11"/>
        <end position="456"/>
    </location>
</feature>
<accession>A0A9P4IJ46</accession>
<evidence type="ECO:0000256" key="1">
    <source>
        <dbReference type="ARBA" id="ARBA00004141"/>
    </source>
</evidence>
<keyword evidence="6 8" id="KW-0472">Membrane</keyword>
<feature type="transmembrane region" description="Helical" evidence="8">
    <location>
        <begin position="113"/>
        <end position="134"/>
    </location>
</feature>
<protein>
    <submittedName>
        <fullName evidence="10">General substrate transporter</fullName>
    </submittedName>
</protein>
<dbReference type="AlphaFoldDB" id="A0A9P4IJ46"/>
<comment type="caution">
    <text evidence="10">The sequence shown here is derived from an EMBL/GenBank/DDBJ whole genome shotgun (WGS) entry which is preliminary data.</text>
</comment>
<keyword evidence="3 7" id="KW-0813">Transport</keyword>
<dbReference type="FunFam" id="1.20.1250.20:FF:000134">
    <property type="entry name" value="MFS sugar transporter protein"/>
    <property type="match status" value="1"/>
</dbReference>
<gene>
    <name evidence="10" type="ORF">NA57DRAFT_76340</name>
</gene>
<proteinExistence type="inferred from homology"/>
<dbReference type="OrthoDB" id="6612291at2759"/>
<dbReference type="InterPro" id="IPR050360">
    <property type="entry name" value="MFS_Sugar_Transporters"/>
</dbReference>
<comment type="subcellular location">
    <subcellularLocation>
        <location evidence="1">Membrane</location>
        <topology evidence="1">Multi-pass membrane protein</topology>
    </subcellularLocation>
</comment>
<evidence type="ECO:0000256" key="2">
    <source>
        <dbReference type="ARBA" id="ARBA00010992"/>
    </source>
</evidence>
<feature type="transmembrane region" description="Helical" evidence="8">
    <location>
        <begin position="87"/>
        <end position="107"/>
    </location>
</feature>
<dbReference type="InterPro" id="IPR036259">
    <property type="entry name" value="MFS_trans_sf"/>
</dbReference>
<dbReference type="Proteomes" id="UP000799772">
    <property type="component" value="Unassembled WGS sequence"/>
</dbReference>
<dbReference type="PROSITE" id="PS00216">
    <property type="entry name" value="SUGAR_TRANSPORT_1"/>
    <property type="match status" value="1"/>
</dbReference>
<evidence type="ECO:0000256" key="4">
    <source>
        <dbReference type="ARBA" id="ARBA00022692"/>
    </source>
</evidence>
<reference evidence="10" key="1">
    <citation type="journal article" date="2020" name="Stud. Mycol.">
        <title>101 Dothideomycetes genomes: a test case for predicting lifestyles and emergence of pathogens.</title>
        <authorList>
            <person name="Haridas S."/>
            <person name="Albert R."/>
            <person name="Binder M."/>
            <person name="Bloem J."/>
            <person name="Labutti K."/>
            <person name="Salamov A."/>
            <person name="Andreopoulos B."/>
            <person name="Baker S."/>
            <person name="Barry K."/>
            <person name="Bills G."/>
            <person name="Bluhm B."/>
            <person name="Cannon C."/>
            <person name="Castanera R."/>
            <person name="Culley D."/>
            <person name="Daum C."/>
            <person name="Ezra D."/>
            <person name="Gonzalez J."/>
            <person name="Henrissat B."/>
            <person name="Kuo A."/>
            <person name="Liang C."/>
            <person name="Lipzen A."/>
            <person name="Lutzoni F."/>
            <person name="Magnuson J."/>
            <person name="Mondo S."/>
            <person name="Nolan M."/>
            <person name="Ohm R."/>
            <person name="Pangilinan J."/>
            <person name="Park H.-J."/>
            <person name="Ramirez L."/>
            <person name="Alfaro M."/>
            <person name="Sun H."/>
            <person name="Tritt A."/>
            <person name="Yoshinaga Y."/>
            <person name="Zwiers L.-H."/>
            <person name="Turgeon B."/>
            <person name="Goodwin S."/>
            <person name="Spatafora J."/>
            <person name="Crous P."/>
            <person name="Grigoriev I."/>
        </authorList>
    </citation>
    <scope>NUCLEOTIDE SEQUENCE</scope>
    <source>
        <strain evidence="10">CBS 133067</strain>
    </source>
</reference>
<evidence type="ECO:0000256" key="7">
    <source>
        <dbReference type="RuleBase" id="RU003346"/>
    </source>
</evidence>
<feature type="transmembrane region" description="Helical" evidence="8">
    <location>
        <begin position="431"/>
        <end position="452"/>
    </location>
</feature>
<feature type="transmembrane region" description="Helical" evidence="8">
    <location>
        <begin position="146"/>
        <end position="166"/>
    </location>
</feature>
<dbReference type="PROSITE" id="PS00217">
    <property type="entry name" value="SUGAR_TRANSPORT_2"/>
    <property type="match status" value="1"/>
</dbReference>
<evidence type="ECO:0000256" key="6">
    <source>
        <dbReference type="ARBA" id="ARBA00023136"/>
    </source>
</evidence>
<keyword evidence="11" id="KW-1185">Reference proteome</keyword>
<feature type="transmembrane region" description="Helical" evidence="8">
    <location>
        <begin position="306"/>
        <end position="326"/>
    </location>
</feature>
<keyword evidence="4 8" id="KW-0812">Transmembrane</keyword>
<organism evidence="10 11">
    <name type="scientific">Rhizodiscina lignyota</name>
    <dbReference type="NCBI Taxonomy" id="1504668"/>
    <lineage>
        <taxon>Eukaryota</taxon>
        <taxon>Fungi</taxon>
        <taxon>Dikarya</taxon>
        <taxon>Ascomycota</taxon>
        <taxon>Pezizomycotina</taxon>
        <taxon>Dothideomycetes</taxon>
        <taxon>Pleosporomycetidae</taxon>
        <taxon>Aulographales</taxon>
        <taxon>Rhizodiscinaceae</taxon>
        <taxon>Rhizodiscina</taxon>
    </lineage>
</organism>
<feature type="transmembrane region" description="Helical" evidence="8">
    <location>
        <begin position="57"/>
        <end position="80"/>
    </location>
</feature>
<feature type="transmembrane region" description="Helical" evidence="8">
    <location>
        <begin position="333"/>
        <end position="357"/>
    </location>
</feature>
<dbReference type="GO" id="GO:0016020">
    <property type="term" value="C:membrane"/>
    <property type="evidence" value="ECO:0007669"/>
    <property type="project" value="UniProtKB-SubCell"/>
</dbReference>
<dbReference type="Pfam" id="PF00083">
    <property type="entry name" value="Sugar_tr"/>
    <property type="match status" value="1"/>
</dbReference>
<dbReference type="PANTHER" id="PTHR48022">
    <property type="entry name" value="PLASTIDIC GLUCOSE TRANSPORTER 4"/>
    <property type="match status" value="1"/>
</dbReference>
<feature type="transmembrane region" description="Helical" evidence="8">
    <location>
        <begin position="369"/>
        <end position="392"/>
    </location>
</feature>
<dbReference type="InterPro" id="IPR003663">
    <property type="entry name" value="Sugar/inositol_transpt"/>
</dbReference>
<evidence type="ECO:0000313" key="10">
    <source>
        <dbReference type="EMBL" id="KAF2099106.1"/>
    </source>
</evidence>
<dbReference type="Gene3D" id="1.20.1250.20">
    <property type="entry name" value="MFS general substrate transporter like domains"/>
    <property type="match status" value="1"/>
</dbReference>
<evidence type="ECO:0000259" key="9">
    <source>
        <dbReference type="PROSITE" id="PS50850"/>
    </source>
</evidence>
<evidence type="ECO:0000256" key="8">
    <source>
        <dbReference type="SAM" id="Phobius"/>
    </source>
</evidence>
<dbReference type="PANTHER" id="PTHR48022:SF38">
    <property type="entry name" value="MAJOR FACILITATOR SUPERFAMILY (MFS) PROFILE DOMAIN-CONTAINING PROTEIN-RELATED"/>
    <property type="match status" value="1"/>
</dbReference>
<keyword evidence="5 8" id="KW-1133">Transmembrane helix</keyword>
<dbReference type="InterPro" id="IPR005829">
    <property type="entry name" value="Sugar_transporter_CS"/>
</dbReference>
<dbReference type="InterPro" id="IPR005828">
    <property type="entry name" value="MFS_sugar_transport-like"/>
</dbReference>
<dbReference type="PRINTS" id="PR00171">
    <property type="entry name" value="SUGRTRNSPORT"/>
</dbReference>
<dbReference type="NCBIfam" id="TIGR00879">
    <property type="entry name" value="SP"/>
    <property type="match status" value="1"/>
</dbReference>
<dbReference type="PROSITE" id="PS50850">
    <property type="entry name" value="MFS"/>
    <property type="match status" value="1"/>
</dbReference>
<evidence type="ECO:0000256" key="3">
    <source>
        <dbReference type="ARBA" id="ARBA00022448"/>
    </source>
</evidence>
<dbReference type="EMBL" id="ML978126">
    <property type="protein sequence ID" value="KAF2099106.1"/>
    <property type="molecule type" value="Genomic_DNA"/>
</dbReference>
<feature type="transmembrane region" description="Helical" evidence="8">
    <location>
        <begin position="268"/>
        <end position="286"/>
    </location>
</feature>
<feature type="transmembrane region" description="Helical" evidence="8">
    <location>
        <begin position="178"/>
        <end position="199"/>
    </location>
</feature>
<name>A0A9P4IJ46_9PEZI</name>
<dbReference type="SUPFAM" id="SSF103473">
    <property type="entry name" value="MFS general substrate transporter"/>
    <property type="match status" value="1"/>
</dbReference>
<evidence type="ECO:0000313" key="11">
    <source>
        <dbReference type="Proteomes" id="UP000799772"/>
    </source>
</evidence>
<dbReference type="InterPro" id="IPR020846">
    <property type="entry name" value="MFS_dom"/>
</dbReference>
<sequence length="506" mass="55579">MVATSRYNLSIVLFVALSSLTYGYAFSVFSTSIGQPGFYKYFNLSTTGPRASYTNSILGAINALFSAGAAFGALSIAWLPDWLGRKWTIIIAGTISLIGGALTTGSVNIPMIVVVRFLQGIGVGQCITITPIYLSEVAPPHRRGLLAGQNAVGLVTGYFLSSWVGYGTYFATNETFAWRFPISLSCLFPLILLVGSPWIPESPRWLLWKDRVDEAWAITERLHHDPSDSTQLLAREEFFQMRSQIEYDRTQDLSMWYMFKKPSLRRRILLGCGVLLGGQACGPLVINNYGVILYQGLGMSGSLPLLMYAIYVVVGASVNIIAAFIMDKVGRRPLFFIGFLGTTVVMTCETALVATYAGSDNKGGNAAAVFFLFLFVAVYGLCVDNTAFVYCAEIFPTMYRAKGMALGLFVYYTGSIAFLTPAATAMQNIGWKFYLVFLCCSFVAFVLAYFFVPETARLSLEEISGLFGDNVIVNLTTATEEEKKKIDEVIGEKSVTLVSHREHAED</sequence>
<evidence type="ECO:0000256" key="5">
    <source>
        <dbReference type="ARBA" id="ARBA00022989"/>
    </source>
</evidence>
<dbReference type="GO" id="GO:0005351">
    <property type="term" value="F:carbohydrate:proton symporter activity"/>
    <property type="evidence" value="ECO:0007669"/>
    <property type="project" value="TreeGrafter"/>
</dbReference>